<evidence type="ECO:0000313" key="5">
    <source>
        <dbReference type="Proteomes" id="UP000030746"/>
    </source>
</evidence>
<feature type="compositionally biased region" description="Low complexity" evidence="1">
    <location>
        <begin position="260"/>
        <end position="279"/>
    </location>
</feature>
<keyword evidence="2" id="KW-1133">Transmembrane helix</keyword>
<dbReference type="PROSITE" id="PS50041">
    <property type="entry name" value="C_TYPE_LECTIN_2"/>
    <property type="match status" value="1"/>
</dbReference>
<protein>
    <recommendedName>
        <fullName evidence="3">C-type lectin domain-containing protein</fullName>
    </recommendedName>
</protein>
<organism evidence="4 5">
    <name type="scientific">Lottia gigantea</name>
    <name type="common">Giant owl limpet</name>
    <dbReference type="NCBI Taxonomy" id="225164"/>
    <lineage>
        <taxon>Eukaryota</taxon>
        <taxon>Metazoa</taxon>
        <taxon>Spiralia</taxon>
        <taxon>Lophotrochozoa</taxon>
        <taxon>Mollusca</taxon>
        <taxon>Gastropoda</taxon>
        <taxon>Patellogastropoda</taxon>
        <taxon>Lottioidea</taxon>
        <taxon>Lottiidae</taxon>
        <taxon>Lottia</taxon>
    </lineage>
</organism>
<dbReference type="HOGENOM" id="CLU_489439_0_0_1"/>
<proteinExistence type="predicted"/>
<feature type="transmembrane region" description="Helical" evidence="2">
    <location>
        <begin position="518"/>
        <end position="543"/>
    </location>
</feature>
<dbReference type="Gene3D" id="3.10.100.10">
    <property type="entry name" value="Mannose-Binding Protein A, subunit A"/>
    <property type="match status" value="1"/>
</dbReference>
<dbReference type="SMART" id="SM00034">
    <property type="entry name" value="CLECT"/>
    <property type="match status" value="1"/>
</dbReference>
<evidence type="ECO:0000313" key="4">
    <source>
        <dbReference type="EMBL" id="ESO83303.1"/>
    </source>
</evidence>
<dbReference type="InterPro" id="IPR016187">
    <property type="entry name" value="CTDL_fold"/>
</dbReference>
<gene>
    <name evidence="4" type="ORF">LOTGIDRAFT_169527</name>
</gene>
<dbReference type="CDD" id="cd00037">
    <property type="entry name" value="CLECT"/>
    <property type="match status" value="1"/>
</dbReference>
<dbReference type="Proteomes" id="UP000030746">
    <property type="component" value="Unassembled WGS sequence"/>
</dbReference>
<keyword evidence="2" id="KW-0472">Membrane</keyword>
<dbReference type="KEGG" id="lgi:LOTGIDRAFT_169527"/>
<feature type="region of interest" description="Disordered" evidence="1">
    <location>
        <begin position="250"/>
        <end position="279"/>
    </location>
</feature>
<dbReference type="InterPro" id="IPR016186">
    <property type="entry name" value="C-type_lectin-like/link_sf"/>
</dbReference>
<feature type="domain" description="C-type lectin" evidence="3">
    <location>
        <begin position="37"/>
        <end position="150"/>
    </location>
</feature>
<dbReference type="CTD" id="20241161"/>
<dbReference type="InterPro" id="IPR001304">
    <property type="entry name" value="C-type_lectin-like"/>
</dbReference>
<keyword evidence="5" id="KW-1185">Reference proteome</keyword>
<dbReference type="EMBL" id="KB203738">
    <property type="protein sequence ID" value="ESO83303.1"/>
    <property type="molecule type" value="Genomic_DNA"/>
</dbReference>
<keyword evidence="2" id="KW-0812">Transmembrane</keyword>
<accession>V3YYS5</accession>
<dbReference type="Pfam" id="PF00059">
    <property type="entry name" value="Lectin_C"/>
    <property type="match status" value="1"/>
</dbReference>
<sequence>MDHVNGKSYYGAILLFSLIGASLNSVIKPRELTLGNENRNWMNAEKACQEDGLQLLSSITKDNMVDIRTLMNLWNDDDILKSSVWVGLTRHKGELGFKWDSCSDVIPNDELPWSLAFPLSSPVERCVIIDKHNFKLKTASCFNQYQYICERPRDKCWFDIHLLRETTEAKLHEGTFSRKDCEDQCRNFRLGNQECVLIEIKGGECYIVKSDKQYIDDTPHFKSATSAYTFVEVKRCLARSNRHSTMDHTAYYSLPPREPCPSSSSTSVTSSDLPYSSPVSESVSASLMDVASYTETSSEYNPVIYLSSTEINVLSSTEISVFLTDDFYQTELKTSTHFSDLNTESELTVTSKIHFGSIDTGIELIIQASDFITLSCDTTINDYSTDPIETSLLTSEDAHGTWSTSDTDSRSSIMILSSLSPSMPFSAPSTDMDMETVLPSVTSSTPYQPIYSVTNPKFNSLCRCVCLNNDSSTTGFTQTKLAEIRKKLFVDTSTLSSTRRKLTSAEDHRPSAIITGQLGLVVLILVFCFFLILDAQRFIVAIYEFMKRKSTKTVVPS</sequence>
<dbReference type="GeneID" id="20241161"/>
<reference evidence="4 5" key="1">
    <citation type="journal article" date="2013" name="Nature">
        <title>Insights into bilaterian evolution from three spiralian genomes.</title>
        <authorList>
            <person name="Simakov O."/>
            <person name="Marletaz F."/>
            <person name="Cho S.J."/>
            <person name="Edsinger-Gonzales E."/>
            <person name="Havlak P."/>
            <person name="Hellsten U."/>
            <person name="Kuo D.H."/>
            <person name="Larsson T."/>
            <person name="Lv J."/>
            <person name="Arendt D."/>
            <person name="Savage R."/>
            <person name="Osoegawa K."/>
            <person name="de Jong P."/>
            <person name="Grimwood J."/>
            <person name="Chapman J.A."/>
            <person name="Shapiro H."/>
            <person name="Aerts A."/>
            <person name="Otillar R.P."/>
            <person name="Terry A.Y."/>
            <person name="Boore J.L."/>
            <person name="Grigoriev I.V."/>
            <person name="Lindberg D.R."/>
            <person name="Seaver E.C."/>
            <person name="Weisblat D.A."/>
            <person name="Putnam N.H."/>
            <person name="Rokhsar D.S."/>
        </authorList>
    </citation>
    <scope>NUCLEOTIDE SEQUENCE [LARGE SCALE GENOMIC DNA]</scope>
</reference>
<dbReference type="AlphaFoldDB" id="V3YYS5"/>
<evidence type="ECO:0000256" key="2">
    <source>
        <dbReference type="SAM" id="Phobius"/>
    </source>
</evidence>
<dbReference type="RefSeq" id="XP_009066058.1">
    <property type="nucleotide sequence ID" value="XM_009067810.1"/>
</dbReference>
<evidence type="ECO:0000259" key="3">
    <source>
        <dbReference type="PROSITE" id="PS50041"/>
    </source>
</evidence>
<evidence type="ECO:0000256" key="1">
    <source>
        <dbReference type="SAM" id="MobiDB-lite"/>
    </source>
</evidence>
<dbReference type="SUPFAM" id="SSF56436">
    <property type="entry name" value="C-type lectin-like"/>
    <property type="match status" value="1"/>
</dbReference>
<name>V3YYS5_LOTGI</name>
<dbReference type="OMA" id="RTWNEAN"/>